<name>A0AAV1B3B9_VICFA</name>
<reference evidence="1 2" key="1">
    <citation type="submission" date="2023-01" db="EMBL/GenBank/DDBJ databases">
        <authorList>
            <person name="Kreplak J."/>
        </authorList>
    </citation>
    <scope>NUCLEOTIDE SEQUENCE [LARGE SCALE GENOMIC DNA]</scope>
</reference>
<keyword evidence="2" id="KW-1185">Reference proteome</keyword>
<protein>
    <submittedName>
        <fullName evidence="1">Uncharacterized protein</fullName>
    </submittedName>
</protein>
<gene>
    <name evidence="1" type="ORF">VFH_VI006200</name>
</gene>
<accession>A0AAV1B3B9</accession>
<evidence type="ECO:0000313" key="2">
    <source>
        <dbReference type="Proteomes" id="UP001157006"/>
    </source>
</evidence>
<sequence length="103" mass="11727">MDDFTHSGVEKSILSGYCKEVSSWNFRSYSTYSGTLLFLDGPKKSEELPSILWKTLEELMQESIVVRTCLDNQDERFIEQAGTNSKITSMLEVIMSRLSPPPK</sequence>
<dbReference type="EMBL" id="OX451741">
    <property type="protein sequence ID" value="CAI8615963.1"/>
    <property type="molecule type" value="Genomic_DNA"/>
</dbReference>
<dbReference type="AlphaFoldDB" id="A0AAV1B3B9"/>
<organism evidence="1 2">
    <name type="scientific">Vicia faba</name>
    <name type="common">Broad bean</name>
    <name type="synonym">Faba vulgaris</name>
    <dbReference type="NCBI Taxonomy" id="3906"/>
    <lineage>
        <taxon>Eukaryota</taxon>
        <taxon>Viridiplantae</taxon>
        <taxon>Streptophyta</taxon>
        <taxon>Embryophyta</taxon>
        <taxon>Tracheophyta</taxon>
        <taxon>Spermatophyta</taxon>
        <taxon>Magnoliopsida</taxon>
        <taxon>eudicotyledons</taxon>
        <taxon>Gunneridae</taxon>
        <taxon>Pentapetalae</taxon>
        <taxon>rosids</taxon>
        <taxon>fabids</taxon>
        <taxon>Fabales</taxon>
        <taxon>Fabaceae</taxon>
        <taxon>Papilionoideae</taxon>
        <taxon>50 kb inversion clade</taxon>
        <taxon>NPAAA clade</taxon>
        <taxon>Hologalegina</taxon>
        <taxon>IRL clade</taxon>
        <taxon>Fabeae</taxon>
        <taxon>Vicia</taxon>
    </lineage>
</organism>
<dbReference type="Proteomes" id="UP001157006">
    <property type="component" value="Chromosome 6"/>
</dbReference>
<evidence type="ECO:0000313" key="1">
    <source>
        <dbReference type="EMBL" id="CAI8615963.1"/>
    </source>
</evidence>
<proteinExistence type="predicted"/>